<evidence type="ECO:0000313" key="3">
    <source>
        <dbReference type="Proteomes" id="UP000014760"/>
    </source>
</evidence>
<dbReference type="EMBL" id="AMQN01006443">
    <property type="status" value="NOT_ANNOTATED_CDS"/>
    <property type="molecule type" value="Genomic_DNA"/>
</dbReference>
<name>R7UZB9_CAPTE</name>
<dbReference type="HOGENOM" id="CLU_1090879_0_0_1"/>
<reference evidence="1 3" key="2">
    <citation type="journal article" date="2013" name="Nature">
        <title>Insights into bilaterian evolution from three spiralian genomes.</title>
        <authorList>
            <person name="Simakov O."/>
            <person name="Marletaz F."/>
            <person name="Cho S.J."/>
            <person name="Edsinger-Gonzales E."/>
            <person name="Havlak P."/>
            <person name="Hellsten U."/>
            <person name="Kuo D.H."/>
            <person name="Larsson T."/>
            <person name="Lv J."/>
            <person name="Arendt D."/>
            <person name="Savage R."/>
            <person name="Osoegawa K."/>
            <person name="de Jong P."/>
            <person name="Grimwood J."/>
            <person name="Chapman J.A."/>
            <person name="Shapiro H."/>
            <person name="Aerts A."/>
            <person name="Otillar R.P."/>
            <person name="Terry A.Y."/>
            <person name="Boore J.L."/>
            <person name="Grigoriev I.V."/>
            <person name="Lindberg D.R."/>
            <person name="Seaver E.C."/>
            <person name="Weisblat D.A."/>
            <person name="Putnam N.H."/>
            <person name="Rokhsar D.S."/>
        </authorList>
    </citation>
    <scope>NUCLEOTIDE SEQUENCE</scope>
    <source>
        <strain evidence="1 3">I ESC-2004</strain>
    </source>
</reference>
<protein>
    <submittedName>
        <fullName evidence="1 2">Uncharacterized protein</fullName>
    </submittedName>
</protein>
<dbReference type="Proteomes" id="UP000014760">
    <property type="component" value="Unassembled WGS sequence"/>
</dbReference>
<keyword evidence="3" id="KW-1185">Reference proteome</keyword>
<evidence type="ECO:0000313" key="2">
    <source>
        <dbReference type="EnsemblMetazoa" id="CapteP192520"/>
    </source>
</evidence>
<proteinExistence type="predicted"/>
<reference evidence="3" key="1">
    <citation type="submission" date="2012-12" db="EMBL/GenBank/DDBJ databases">
        <authorList>
            <person name="Hellsten U."/>
            <person name="Grimwood J."/>
            <person name="Chapman J.A."/>
            <person name="Shapiro H."/>
            <person name="Aerts A."/>
            <person name="Otillar R.P."/>
            <person name="Terry A.Y."/>
            <person name="Boore J.L."/>
            <person name="Simakov O."/>
            <person name="Marletaz F."/>
            <person name="Cho S.-J."/>
            <person name="Edsinger-Gonzales E."/>
            <person name="Havlak P."/>
            <person name="Kuo D.-H."/>
            <person name="Larsson T."/>
            <person name="Lv J."/>
            <person name="Arendt D."/>
            <person name="Savage R."/>
            <person name="Osoegawa K."/>
            <person name="de Jong P."/>
            <person name="Lindberg D.R."/>
            <person name="Seaver E.C."/>
            <person name="Weisblat D.A."/>
            <person name="Putnam N.H."/>
            <person name="Grigoriev I.V."/>
            <person name="Rokhsar D.S."/>
        </authorList>
    </citation>
    <scope>NUCLEOTIDE SEQUENCE</scope>
    <source>
        <strain evidence="3">I ESC-2004</strain>
    </source>
</reference>
<evidence type="ECO:0000313" key="1">
    <source>
        <dbReference type="EMBL" id="ELU09302.1"/>
    </source>
</evidence>
<gene>
    <name evidence="1" type="ORF">CAPTEDRAFT_192520</name>
</gene>
<accession>R7UZB9</accession>
<reference evidence="2" key="3">
    <citation type="submission" date="2015-06" db="UniProtKB">
        <authorList>
            <consortium name="EnsemblMetazoa"/>
        </authorList>
    </citation>
    <scope>IDENTIFICATION</scope>
</reference>
<organism evidence="1">
    <name type="scientific">Capitella teleta</name>
    <name type="common">Polychaete worm</name>
    <dbReference type="NCBI Taxonomy" id="283909"/>
    <lineage>
        <taxon>Eukaryota</taxon>
        <taxon>Metazoa</taxon>
        <taxon>Spiralia</taxon>
        <taxon>Lophotrochozoa</taxon>
        <taxon>Annelida</taxon>
        <taxon>Polychaeta</taxon>
        <taxon>Sedentaria</taxon>
        <taxon>Scolecida</taxon>
        <taxon>Capitellidae</taxon>
        <taxon>Capitella</taxon>
    </lineage>
</organism>
<dbReference type="EnsemblMetazoa" id="CapteT192520">
    <property type="protein sequence ID" value="CapteP192520"/>
    <property type="gene ID" value="CapteG192520"/>
</dbReference>
<sequence>MDSGLDLRSILSQDDYTTKSDVGTHYKQRKCAYSPFSISSNYSSLAEVLNVRTGKGKKRGKMDKSKPLWKVPRSPDSSLAFSKKVNLIDRKTIYSDKQDRLLQTLETDNVVFPPLDKNMRMTAAKPDANLTLEKAVVMANYQNSPRSQPHQIRSMFPHASVKIIECASEDDDDMNSVLSSRDHTHQLITDHDHPRREQFCDVMNRKYCTDCIGQKNRQNIKRYDSAYLPALKKRDKVGSDKIAKKIKRIVINLNV</sequence>
<dbReference type="EMBL" id="KB298361">
    <property type="protein sequence ID" value="ELU09302.1"/>
    <property type="molecule type" value="Genomic_DNA"/>
</dbReference>
<dbReference type="AlphaFoldDB" id="R7UZB9"/>